<dbReference type="EMBL" id="CYYV01000004">
    <property type="protein sequence ID" value="CUN91329.1"/>
    <property type="molecule type" value="Genomic_DNA"/>
</dbReference>
<feature type="transmembrane region" description="Helical" evidence="2">
    <location>
        <begin position="279"/>
        <end position="299"/>
    </location>
</feature>
<protein>
    <submittedName>
        <fullName evidence="5">Chromosome segregation protein</fullName>
    </submittedName>
</protein>
<dbReference type="InterPro" id="IPR038729">
    <property type="entry name" value="Rad50/SbcC_AAA"/>
</dbReference>
<sequence length="510" mass="58461">MKIEKLEIRNFGKMQNRTLEFSDGIQLISGENESGKSTVHTFIRSMLFGMTRGRGRAAKNDVYSRYEPWENPAYYAGEMVLESGGKRFRLTRNFGRQNANAKLVCLTDGEVLSVEDGDLSMLLGGVSEIVYDNTASIGQLKGRTEEGLADELRNYMANYQGSSDGELDVAAALDLLKQKRKRLEQEQKKTLAGLEKRKEELETKISVFTEECRQSEENLQQAKEQMKRDIYQKDVPIERVRKMKKESRKSRKWGAACVALAGFLLFLCILQFFHIDSLLTRTGLGLAIAALLYLAYSLFRHRKTEVEQVVTEPEEQAIRRQQWNVDRLKQELGQKQTVLSNLQSEYEELCISMTEKDHLQEELDALSLAGETIQSLSVQMQSRIGDRLKQQMSKTLSSLTNGRYLQVNMDENLRIGLHTADEYVPLEQVSRGTIEQAYFALRMAAMDVLCGEEELPVILDESFAFYDENRLKETLKWLAENRTQVLLFTCQKREEEALSEMGIPYRKIVL</sequence>
<dbReference type="Pfam" id="PF13476">
    <property type="entry name" value="AAA_23"/>
    <property type="match status" value="1"/>
</dbReference>
<dbReference type="RefSeq" id="WP_055226662.1">
    <property type="nucleotide sequence ID" value="NZ_CAXSRP010000005.1"/>
</dbReference>
<dbReference type="GO" id="GO:0016887">
    <property type="term" value="F:ATP hydrolysis activity"/>
    <property type="evidence" value="ECO:0007669"/>
    <property type="project" value="InterPro"/>
</dbReference>
<dbReference type="Proteomes" id="UP000095709">
    <property type="component" value="Unassembled WGS sequence"/>
</dbReference>
<evidence type="ECO:0000256" key="1">
    <source>
        <dbReference type="SAM" id="Coils"/>
    </source>
</evidence>
<dbReference type="PANTHER" id="PTHR41259:SF1">
    <property type="entry name" value="DOUBLE-STRAND BREAK REPAIR RAD50 ATPASE, PUTATIVE-RELATED"/>
    <property type="match status" value="1"/>
</dbReference>
<keyword evidence="1" id="KW-0175">Coiled coil</keyword>
<dbReference type="GO" id="GO:0006302">
    <property type="term" value="P:double-strand break repair"/>
    <property type="evidence" value="ECO:0007669"/>
    <property type="project" value="InterPro"/>
</dbReference>
<evidence type="ECO:0000313" key="4">
    <source>
        <dbReference type="EMBL" id="CUN91329.1"/>
    </source>
</evidence>
<name>A0A174ITM0_9FIRM</name>
<dbReference type="Proteomes" id="UP000095706">
    <property type="component" value="Unassembled WGS sequence"/>
</dbReference>
<dbReference type="EMBL" id="CZAL01000003">
    <property type="protein sequence ID" value="CUO88927.1"/>
    <property type="molecule type" value="Genomic_DNA"/>
</dbReference>
<evidence type="ECO:0000313" key="5">
    <source>
        <dbReference type="EMBL" id="CUO88927.1"/>
    </source>
</evidence>
<gene>
    <name evidence="4" type="ORF">ERS852406_00897</name>
    <name evidence="5" type="ORF">ERS852498_00730</name>
</gene>
<evidence type="ECO:0000256" key="2">
    <source>
        <dbReference type="SAM" id="Phobius"/>
    </source>
</evidence>
<dbReference type="Gene3D" id="3.40.50.300">
    <property type="entry name" value="P-loop containing nucleotide triphosphate hydrolases"/>
    <property type="match status" value="2"/>
</dbReference>
<proteinExistence type="predicted"/>
<evidence type="ECO:0000313" key="6">
    <source>
        <dbReference type="Proteomes" id="UP000095706"/>
    </source>
</evidence>
<dbReference type="InterPro" id="IPR027417">
    <property type="entry name" value="P-loop_NTPase"/>
</dbReference>
<dbReference type="AlphaFoldDB" id="A0A174ITM0"/>
<dbReference type="PANTHER" id="PTHR41259">
    <property type="entry name" value="DOUBLE-STRAND BREAK REPAIR RAD50 ATPASE, PUTATIVE-RELATED"/>
    <property type="match status" value="1"/>
</dbReference>
<accession>A0A174ITM0</accession>
<evidence type="ECO:0000313" key="7">
    <source>
        <dbReference type="Proteomes" id="UP000095709"/>
    </source>
</evidence>
<organism evidence="5 7">
    <name type="scientific">Fusicatenibacter saccharivorans</name>
    <dbReference type="NCBI Taxonomy" id="1150298"/>
    <lineage>
        <taxon>Bacteria</taxon>
        <taxon>Bacillati</taxon>
        <taxon>Bacillota</taxon>
        <taxon>Clostridia</taxon>
        <taxon>Lachnospirales</taxon>
        <taxon>Lachnospiraceae</taxon>
        <taxon>Fusicatenibacter</taxon>
    </lineage>
</organism>
<keyword evidence="2" id="KW-1133">Transmembrane helix</keyword>
<reference evidence="6 7" key="1">
    <citation type="submission" date="2015-09" db="EMBL/GenBank/DDBJ databases">
        <authorList>
            <consortium name="Pathogen Informatics"/>
        </authorList>
    </citation>
    <scope>NUCLEOTIDE SEQUENCE [LARGE SCALE GENOMIC DNA]</scope>
    <source>
        <strain evidence="4 6">2789STDY5608849</strain>
        <strain evidence="5 7">2789STDY5834885</strain>
    </source>
</reference>
<dbReference type="SUPFAM" id="SSF52540">
    <property type="entry name" value="P-loop containing nucleoside triphosphate hydrolases"/>
    <property type="match status" value="1"/>
</dbReference>
<keyword evidence="2" id="KW-0812">Transmembrane</keyword>
<feature type="transmembrane region" description="Helical" evidence="2">
    <location>
        <begin position="253"/>
        <end position="273"/>
    </location>
</feature>
<keyword evidence="2" id="KW-0472">Membrane</keyword>
<evidence type="ECO:0000259" key="3">
    <source>
        <dbReference type="Pfam" id="PF13476"/>
    </source>
</evidence>
<feature type="coiled-coil region" evidence="1">
    <location>
        <begin position="166"/>
        <end position="232"/>
    </location>
</feature>
<feature type="domain" description="Rad50/SbcC-type AAA" evidence="3">
    <location>
        <begin position="5"/>
        <end position="227"/>
    </location>
</feature>